<dbReference type="AlphaFoldDB" id="A0A0C2VXW9"/>
<accession>A0A0C2VXW9</accession>
<dbReference type="EMBL" id="JXRQ01000003">
    <property type="protein sequence ID" value="KIL53692.1"/>
    <property type="molecule type" value="Genomic_DNA"/>
</dbReference>
<keyword evidence="2" id="KW-1185">Reference proteome</keyword>
<dbReference type="STRING" id="135826.KP77_00350"/>
<sequence>MALQVYDTPGFVAVRRAPAVVRQSAAAVNEPLSHRNRPRGQ</sequence>
<evidence type="ECO:0000313" key="1">
    <source>
        <dbReference type="EMBL" id="KIL53692.1"/>
    </source>
</evidence>
<dbReference type="Proteomes" id="UP000031950">
    <property type="component" value="Unassembled WGS sequence"/>
</dbReference>
<dbReference type="PATRIC" id="fig|135826.4.peg.35"/>
<protein>
    <submittedName>
        <fullName evidence="1">Uncharacterized protein</fullName>
    </submittedName>
</protein>
<organism evidence="1 2">
    <name type="scientific">Jeotgalibacillus alimentarius</name>
    <dbReference type="NCBI Taxonomy" id="135826"/>
    <lineage>
        <taxon>Bacteria</taxon>
        <taxon>Bacillati</taxon>
        <taxon>Bacillota</taxon>
        <taxon>Bacilli</taxon>
        <taxon>Bacillales</taxon>
        <taxon>Caryophanaceae</taxon>
        <taxon>Jeotgalibacillus</taxon>
    </lineage>
</organism>
<gene>
    <name evidence="1" type="ORF">KP77_00350</name>
</gene>
<reference evidence="1 2" key="1">
    <citation type="submission" date="2015-01" db="EMBL/GenBank/DDBJ databases">
        <title>Genome sequence of Jeotgalibacillus alimentarius.</title>
        <authorList>
            <person name="Goh K.M."/>
            <person name="Chan K.-G."/>
            <person name="Yaakop A.S."/>
            <person name="Ee R."/>
            <person name="Gan H.M."/>
            <person name="Chan C.S."/>
        </authorList>
    </citation>
    <scope>NUCLEOTIDE SEQUENCE [LARGE SCALE GENOMIC DNA]</scope>
    <source>
        <strain evidence="1 2">YKJ-13</strain>
    </source>
</reference>
<evidence type="ECO:0000313" key="2">
    <source>
        <dbReference type="Proteomes" id="UP000031950"/>
    </source>
</evidence>
<comment type="caution">
    <text evidence="1">The sequence shown here is derived from an EMBL/GenBank/DDBJ whole genome shotgun (WGS) entry which is preliminary data.</text>
</comment>
<proteinExistence type="predicted"/>
<name>A0A0C2VXW9_9BACL</name>